<dbReference type="GO" id="GO:0009252">
    <property type="term" value="P:peptidoglycan biosynthetic process"/>
    <property type="evidence" value="ECO:0007669"/>
    <property type="project" value="UniProtKB-UniRule"/>
</dbReference>
<dbReference type="KEGG" id="dfi:AXF13_07310"/>
<evidence type="ECO:0000256" key="4">
    <source>
        <dbReference type="ARBA" id="ARBA00022679"/>
    </source>
</evidence>
<sequence length="358" mass="37873">MDKILLTTGGTGGHIFPALAVAEEIRRRNPRADLLFVGSLYGPEQRLAAQAGIPFAGLPVRGFLGRGLRAVGAGARMTLAVWKALGIVRRFRPQAVAGFGGYAAFAPMLAARLQGIPGILHEQNAVAGTSNRTLARLARVICLSLPGTRGFAPEKSVLTGNPVRRAVSEVGRRPRERRTRRLLVMGGSQGARALNAFLPEILPALREAGVEIRHQSGLKDEDATRAAYAQAGYDPACVTAFVDDMAEAYAWADLALCRSGASTVAELCAAGLPAVLVPFPHAVHDHQTRNAQVLEKAGAALLVPEGELRDKDLERVLPRMLADSEGRARMSRAALDAARPDAAARVADVLAEVAAGRA</sequence>
<reference evidence="14" key="1">
    <citation type="submission" date="2016-02" db="EMBL/GenBank/DDBJ databases">
        <authorList>
            <person name="Holder M.E."/>
            <person name="Ajami N.J."/>
            <person name="Petrosino J.F."/>
        </authorList>
    </citation>
    <scope>NUCLEOTIDE SEQUENCE [LARGE SCALE GENOMIC DNA]</scope>
    <source>
        <strain evidence="14">CCUG 45958</strain>
    </source>
</reference>
<dbReference type="GO" id="GO:0008360">
    <property type="term" value="P:regulation of cell shape"/>
    <property type="evidence" value="ECO:0007669"/>
    <property type="project" value="UniProtKB-KW"/>
</dbReference>
<dbReference type="SUPFAM" id="SSF53756">
    <property type="entry name" value="UDP-Glycosyltransferase/glycogen phosphorylase"/>
    <property type="match status" value="1"/>
</dbReference>
<dbReference type="EC" id="2.4.1.227" evidence="10"/>
<dbReference type="AlphaFoldDB" id="A0A0X8JJI0"/>
<dbReference type="PANTHER" id="PTHR21015:SF22">
    <property type="entry name" value="GLYCOSYLTRANSFERASE"/>
    <property type="match status" value="1"/>
</dbReference>
<keyword evidence="3 10" id="KW-0328">Glycosyltransferase</keyword>
<keyword evidence="9 10" id="KW-0961">Cell wall biogenesis/degradation</keyword>
<dbReference type="Pfam" id="PF04101">
    <property type="entry name" value="Glyco_tran_28_C"/>
    <property type="match status" value="1"/>
</dbReference>
<dbReference type="GO" id="GO:0051301">
    <property type="term" value="P:cell division"/>
    <property type="evidence" value="ECO:0007669"/>
    <property type="project" value="UniProtKB-KW"/>
</dbReference>
<evidence type="ECO:0000256" key="3">
    <source>
        <dbReference type="ARBA" id="ARBA00022676"/>
    </source>
</evidence>
<feature type="domain" description="Glycosyltransferase family 28 N-terminal" evidence="11">
    <location>
        <begin position="4"/>
        <end position="139"/>
    </location>
</feature>
<dbReference type="EMBL" id="CP014229">
    <property type="protein sequence ID" value="AMD89940.1"/>
    <property type="molecule type" value="Genomic_DNA"/>
</dbReference>
<dbReference type="NCBIfam" id="TIGR01133">
    <property type="entry name" value="murG"/>
    <property type="match status" value="1"/>
</dbReference>
<name>A0A0X8JJI0_9BACT</name>
<evidence type="ECO:0000259" key="11">
    <source>
        <dbReference type="Pfam" id="PF03033"/>
    </source>
</evidence>
<comment type="similarity">
    <text evidence="10">Belongs to the glycosyltransferase 28 family. MurG subfamily.</text>
</comment>
<dbReference type="InterPro" id="IPR004276">
    <property type="entry name" value="GlycoTrans_28_N"/>
</dbReference>
<dbReference type="HAMAP" id="MF_00033">
    <property type="entry name" value="MurG"/>
    <property type="match status" value="1"/>
</dbReference>
<dbReference type="GO" id="GO:0005886">
    <property type="term" value="C:plasma membrane"/>
    <property type="evidence" value="ECO:0007669"/>
    <property type="project" value="UniProtKB-SubCell"/>
</dbReference>
<dbReference type="UniPathway" id="UPA00219"/>
<dbReference type="InterPro" id="IPR007235">
    <property type="entry name" value="Glyco_trans_28_C"/>
</dbReference>
<dbReference type="PANTHER" id="PTHR21015">
    <property type="entry name" value="UDP-N-ACETYLGLUCOSAMINE--N-ACETYLMURAMYL-(PENTAPEPTIDE) PYROPHOSPHORYL-UNDECAPRENOL N-ACETYLGLUCOSAMINE TRANSFERASE 1"/>
    <property type="match status" value="1"/>
</dbReference>
<comment type="pathway">
    <text evidence="10">Cell wall biogenesis; peptidoglycan biosynthesis.</text>
</comment>
<dbReference type="Pfam" id="PF03033">
    <property type="entry name" value="Glyco_transf_28"/>
    <property type="match status" value="1"/>
</dbReference>
<keyword evidence="1 10" id="KW-1003">Cell membrane</keyword>
<dbReference type="InterPro" id="IPR006009">
    <property type="entry name" value="GlcNAc_MurG"/>
</dbReference>
<dbReference type="STRING" id="44742.AXF13_07310"/>
<keyword evidence="14" id="KW-1185">Reference proteome</keyword>
<feature type="binding site" evidence="10">
    <location>
        <position position="164"/>
    </location>
    <ligand>
        <name>UDP-N-acetyl-alpha-D-glucosamine</name>
        <dbReference type="ChEBI" id="CHEBI:57705"/>
    </ligand>
</feature>
<evidence type="ECO:0000256" key="9">
    <source>
        <dbReference type="ARBA" id="ARBA00023316"/>
    </source>
</evidence>
<evidence type="ECO:0000313" key="13">
    <source>
        <dbReference type="EMBL" id="AMD89940.1"/>
    </source>
</evidence>
<keyword evidence="6 10" id="KW-0573">Peptidoglycan synthesis</keyword>
<feature type="binding site" evidence="10">
    <location>
        <position position="188"/>
    </location>
    <ligand>
        <name>UDP-N-acetyl-alpha-D-glucosamine</name>
        <dbReference type="ChEBI" id="CHEBI:57705"/>
    </ligand>
</feature>
<feature type="binding site" evidence="10">
    <location>
        <begin position="11"/>
        <end position="13"/>
    </location>
    <ligand>
        <name>UDP-N-acetyl-alpha-D-glucosamine</name>
        <dbReference type="ChEBI" id="CHEBI:57705"/>
    </ligand>
</feature>
<evidence type="ECO:0000256" key="6">
    <source>
        <dbReference type="ARBA" id="ARBA00022984"/>
    </source>
</evidence>
<comment type="catalytic activity">
    <reaction evidence="10">
        <text>di-trans,octa-cis-undecaprenyl diphospho-N-acetyl-alpha-D-muramoyl-L-alanyl-D-glutamyl-meso-2,6-diaminopimeloyl-D-alanyl-D-alanine + UDP-N-acetyl-alpha-D-glucosamine = di-trans,octa-cis-undecaprenyl diphospho-[N-acetyl-alpha-D-glucosaminyl-(1-&gt;4)]-N-acetyl-alpha-D-muramoyl-L-alanyl-D-glutamyl-meso-2,6-diaminopimeloyl-D-alanyl-D-alanine + UDP + H(+)</text>
        <dbReference type="Rhea" id="RHEA:31227"/>
        <dbReference type="ChEBI" id="CHEBI:15378"/>
        <dbReference type="ChEBI" id="CHEBI:57705"/>
        <dbReference type="ChEBI" id="CHEBI:58223"/>
        <dbReference type="ChEBI" id="CHEBI:61387"/>
        <dbReference type="ChEBI" id="CHEBI:61388"/>
        <dbReference type="EC" id="2.4.1.227"/>
    </reaction>
</comment>
<dbReference type="GO" id="GO:0005975">
    <property type="term" value="P:carbohydrate metabolic process"/>
    <property type="evidence" value="ECO:0007669"/>
    <property type="project" value="InterPro"/>
</dbReference>
<keyword evidence="8 10" id="KW-0131">Cell cycle</keyword>
<evidence type="ECO:0000256" key="10">
    <source>
        <dbReference type="HAMAP-Rule" id="MF_00033"/>
    </source>
</evidence>
<feature type="binding site" evidence="10">
    <location>
        <position position="287"/>
    </location>
    <ligand>
        <name>UDP-N-acetyl-alpha-D-glucosamine</name>
        <dbReference type="ChEBI" id="CHEBI:57705"/>
    </ligand>
</feature>
<dbReference type="GO" id="GO:0071555">
    <property type="term" value="P:cell wall organization"/>
    <property type="evidence" value="ECO:0007669"/>
    <property type="project" value="UniProtKB-KW"/>
</dbReference>
<dbReference type="RefSeq" id="WP_062252243.1">
    <property type="nucleotide sequence ID" value="NZ_CP014229.1"/>
</dbReference>
<dbReference type="GO" id="GO:0050511">
    <property type="term" value="F:undecaprenyldiphospho-muramoylpentapeptide beta-N-acetylglucosaminyltransferase activity"/>
    <property type="evidence" value="ECO:0007669"/>
    <property type="project" value="UniProtKB-UniRule"/>
</dbReference>
<keyword evidence="2 10" id="KW-0132">Cell division</keyword>
<keyword evidence="4 10" id="KW-0808">Transferase</keyword>
<gene>
    <name evidence="10" type="primary">murG</name>
    <name evidence="13" type="ORF">AXF13_07310</name>
</gene>
<dbReference type="Proteomes" id="UP000069241">
    <property type="component" value="Chromosome"/>
</dbReference>
<comment type="function">
    <text evidence="10">Cell wall formation. Catalyzes the transfer of a GlcNAc subunit on undecaprenyl-pyrophosphoryl-MurNAc-pentapeptide (lipid intermediate I) to form undecaprenyl-pyrophosphoryl-MurNAc-(pentapeptide)GlcNAc (lipid intermediate II).</text>
</comment>
<organism evidence="13 14">
    <name type="scientific">Desulfovibrio fairfieldensis</name>
    <dbReference type="NCBI Taxonomy" id="44742"/>
    <lineage>
        <taxon>Bacteria</taxon>
        <taxon>Pseudomonadati</taxon>
        <taxon>Thermodesulfobacteriota</taxon>
        <taxon>Desulfovibrionia</taxon>
        <taxon>Desulfovibrionales</taxon>
        <taxon>Desulfovibrionaceae</taxon>
        <taxon>Desulfovibrio</taxon>
    </lineage>
</organism>
<evidence type="ECO:0000256" key="1">
    <source>
        <dbReference type="ARBA" id="ARBA00022475"/>
    </source>
</evidence>
<keyword evidence="7 10" id="KW-0472">Membrane</keyword>
<evidence type="ECO:0000256" key="8">
    <source>
        <dbReference type="ARBA" id="ARBA00023306"/>
    </source>
</evidence>
<evidence type="ECO:0000313" key="14">
    <source>
        <dbReference type="Proteomes" id="UP000069241"/>
    </source>
</evidence>
<proteinExistence type="inferred from homology"/>
<keyword evidence="5 10" id="KW-0133">Cell shape</keyword>
<evidence type="ECO:0000256" key="2">
    <source>
        <dbReference type="ARBA" id="ARBA00022618"/>
    </source>
</evidence>
<feature type="binding site" evidence="10">
    <location>
        <position position="124"/>
    </location>
    <ligand>
        <name>UDP-N-acetyl-alpha-D-glucosamine</name>
        <dbReference type="ChEBI" id="CHEBI:57705"/>
    </ligand>
</feature>
<comment type="caution">
    <text evidence="10">Lacks conserved residue(s) required for the propagation of feature annotation.</text>
</comment>
<dbReference type="GO" id="GO:0051991">
    <property type="term" value="F:UDP-N-acetyl-D-glucosamine:N-acetylmuramoyl-L-alanyl-D-glutamyl-meso-2,6-diaminopimelyl-D-alanyl-D-alanine-diphosphoundecaprenol 4-beta-N-acetylglucosaminlytransferase activity"/>
    <property type="evidence" value="ECO:0007669"/>
    <property type="project" value="RHEA"/>
</dbReference>
<protein>
    <recommendedName>
        <fullName evidence="10">UDP-N-acetylglucosamine--N-acetylmuramyl-(pentapeptide) pyrophosphoryl-undecaprenol N-acetylglucosamine transferase</fullName>
        <ecNumber evidence="10">2.4.1.227</ecNumber>
    </recommendedName>
    <alternativeName>
        <fullName evidence="10">Undecaprenyl-PP-MurNAc-pentapeptide-UDPGlcNAc GlcNAc transferase</fullName>
    </alternativeName>
</protein>
<feature type="domain" description="Glycosyl transferase family 28 C-terminal" evidence="12">
    <location>
        <begin position="182"/>
        <end position="345"/>
    </location>
</feature>
<dbReference type="CDD" id="cd03785">
    <property type="entry name" value="GT28_MurG"/>
    <property type="match status" value="1"/>
</dbReference>
<evidence type="ECO:0000256" key="7">
    <source>
        <dbReference type="ARBA" id="ARBA00023136"/>
    </source>
</evidence>
<comment type="subcellular location">
    <subcellularLocation>
        <location evidence="10">Cell membrane</location>
        <topology evidence="10">Peripheral membrane protein</topology>
        <orientation evidence="10">Cytoplasmic side</orientation>
    </subcellularLocation>
</comment>
<evidence type="ECO:0000256" key="5">
    <source>
        <dbReference type="ARBA" id="ARBA00022960"/>
    </source>
</evidence>
<evidence type="ECO:0000259" key="12">
    <source>
        <dbReference type="Pfam" id="PF04101"/>
    </source>
</evidence>
<dbReference type="Gene3D" id="3.40.50.2000">
    <property type="entry name" value="Glycogen Phosphorylase B"/>
    <property type="match status" value="2"/>
</dbReference>
<accession>A0A0X8JJI0</accession>